<feature type="compositionally biased region" description="Polar residues" evidence="1">
    <location>
        <begin position="109"/>
        <end position="120"/>
    </location>
</feature>
<protein>
    <submittedName>
        <fullName evidence="2">Uncharacterized protein</fullName>
    </submittedName>
</protein>
<feature type="region of interest" description="Disordered" evidence="1">
    <location>
        <begin position="106"/>
        <end position="128"/>
    </location>
</feature>
<dbReference type="AlphaFoldDB" id="A0A3P7NSK2"/>
<evidence type="ECO:0000313" key="3">
    <source>
        <dbReference type="Proteomes" id="UP000281553"/>
    </source>
</evidence>
<reference evidence="2 3" key="1">
    <citation type="submission" date="2018-11" db="EMBL/GenBank/DDBJ databases">
        <authorList>
            <consortium name="Pathogen Informatics"/>
        </authorList>
    </citation>
    <scope>NUCLEOTIDE SEQUENCE [LARGE SCALE GENOMIC DNA]</scope>
</reference>
<evidence type="ECO:0000256" key="1">
    <source>
        <dbReference type="SAM" id="MobiDB-lite"/>
    </source>
</evidence>
<name>A0A3P7NSK2_DIBLA</name>
<dbReference type="EMBL" id="UYRU01051479">
    <property type="protein sequence ID" value="VDN11452.1"/>
    <property type="molecule type" value="Genomic_DNA"/>
</dbReference>
<accession>A0A3P7NSK2</accession>
<proteinExistence type="predicted"/>
<organism evidence="2 3">
    <name type="scientific">Dibothriocephalus latus</name>
    <name type="common">Fish tapeworm</name>
    <name type="synonym">Diphyllobothrium latum</name>
    <dbReference type="NCBI Taxonomy" id="60516"/>
    <lineage>
        <taxon>Eukaryota</taxon>
        <taxon>Metazoa</taxon>
        <taxon>Spiralia</taxon>
        <taxon>Lophotrochozoa</taxon>
        <taxon>Platyhelminthes</taxon>
        <taxon>Cestoda</taxon>
        <taxon>Eucestoda</taxon>
        <taxon>Diphyllobothriidea</taxon>
        <taxon>Diphyllobothriidae</taxon>
        <taxon>Dibothriocephalus</taxon>
    </lineage>
</organism>
<dbReference type="OrthoDB" id="6268482at2759"/>
<gene>
    <name evidence="2" type="ORF">DILT_LOCUS7283</name>
</gene>
<evidence type="ECO:0000313" key="2">
    <source>
        <dbReference type="EMBL" id="VDN11452.1"/>
    </source>
</evidence>
<dbReference type="Proteomes" id="UP000281553">
    <property type="component" value="Unassembled WGS sequence"/>
</dbReference>
<keyword evidence="3" id="KW-1185">Reference proteome</keyword>
<sequence>MDQDAYGKYRCVFELAGSDSIGWDVFLRVPPILRLSSDPPPPPLSAAVLHDPACKQSLNPHNVYLRSQWEQACRVVVAFPPVRLSKFYWNWSHPEHALRLADSKMLEDGSQQQQPVSANAQLPAEEEAEDGNCAGLIIEQKEKEPMEGSVIFWCHAENEVGGSEVWWPTADNSDTRKLCIR</sequence>